<gene>
    <name evidence="1" type="ORF">AA0228_3040</name>
</gene>
<proteinExistence type="predicted"/>
<protein>
    <submittedName>
        <fullName evidence="1">Uncharacterized protein</fullName>
    </submittedName>
</protein>
<evidence type="ECO:0000313" key="1">
    <source>
        <dbReference type="EMBL" id="GBR17489.1"/>
    </source>
</evidence>
<dbReference type="RefSeq" id="WP_145994590.1">
    <property type="nucleotide sequence ID" value="NZ_BAQW01000015.1"/>
</dbReference>
<comment type="caution">
    <text evidence="1">The sequence shown here is derived from an EMBL/GenBank/DDBJ whole genome shotgun (WGS) entry which is preliminary data.</text>
</comment>
<name>A0ABQ0QFJ0_9PROT</name>
<evidence type="ECO:0000313" key="2">
    <source>
        <dbReference type="Proteomes" id="UP001061070"/>
    </source>
</evidence>
<reference evidence="1" key="1">
    <citation type="submission" date="2013-04" db="EMBL/GenBank/DDBJ databases">
        <title>The genome sequencing project of 58 acetic acid bacteria.</title>
        <authorList>
            <person name="Okamoto-Kainuma A."/>
            <person name="Ishikawa M."/>
            <person name="Umino S."/>
            <person name="Koizumi Y."/>
            <person name="Shiwa Y."/>
            <person name="Yoshikawa H."/>
            <person name="Matsutani M."/>
            <person name="Matsushita K."/>
        </authorList>
    </citation>
    <scope>NUCLEOTIDE SEQUENCE</scope>
    <source>
        <strain evidence="1">NRIC 0228</strain>
    </source>
</reference>
<keyword evidence="2" id="KW-1185">Reference proteome</keyword>
<sequence>MKNKILSKELINLIKNTTTPSVKAGVYSGGLEQFENVSSTFTVVSNEAQSKVECEFQGSRIILKFESKVTPFIHEVNGIISTPREVAYIVLGKHPLGNGVIYMHPNHTDEVKEEINMLIATL</sequence>
<accession>A0ABQ0QFJ0</accession>
<organism evidence="1 2">
    <name type="scientific">Gluconobacter frateurii NRIC 0228</name>
    <dbReference type="NCBI Taxonomy" id="1307946"/>
    <lineage>
        <taxon>Bacteria</taxon>
        <taxon>Pseudomonadati</taxon>
        <taxon>Pseudomonadota</taxon>
        <taxon>Alphaproteobacteria</taxon>
        <taxon>Acetobacterales</taxon>
        <taxon>Acetobacteraceae</taxon>
        <taxon>Gluconobacter</taxon>
    </lineage>
</organism>
<dbReference type="EMBL" id="BAQW01000015">
    <property type="protein sequence ID" value="GBR17489.1"/>
    <property type="molecule type" value="Genomic_DNA"/>
</dbReference>
<dbReference type="Proteomes" id="UP001061070">
    <property type="component" value="Unassembled WGS sequence"/>
</dbReference>